<evidence type="ECO:0000313" key="6">
    <source>
        <dbReference type="Proteomes" id="UP001553161"/>
    </source>
</evidence>
<evidence type="ECO:0000256" key="1">
    <source>
        <dbReference type="ARBA" id="ARBA00023012"/>
    </source>
</evidence>
<dbReference type="InterPro" id="IPR009057">
    <property type="entry name" value="Homeodomain-like_sf"/>
</dbReference>
<protein>
    <submittedName>
        <fullName evidence="5">Helix-turn-helix domain-containing protein</fullName>
    </submittedName>
</protein>
<accession>A0ABV3L5L6</accession>
<keyword evidence="1" id="KW-0902">Two-component regulatory system</keyword>
<evidence type="ECO:0000259" key="3">
    <source>
        <dbReference type="Pfam" id="PF01590"/>
    </source>
</evidence>
<dbReference type="Gene3D" id="3.30.450.40">
    <property type="match status" value="1"/>
</dbReference>
<dbReference type="InterPro" id="IPR027417">
    <property type="entry name" value="P-loop_NTPase"/>
</dbReference>
<dbReference type="Pfam" id="PF00158">
    <property type="entry name" value="Sigma54_activat"/>
    <property type="match status" value="1"/>
</dbReference>
<dbReference type="InterPro" id="IPR002078">
    <property type="entry name" value="Sigma_54_int"/>
</dbReference>
<dbReference type="Gene3D" id="3.40.50.300">
    <property type="entry name" value="P-loop containing nucleotide triphosphate hydrolases"/>
    <property type="match status" value="1"/>
</dbReference>
<feature type="domain" description="Sigma-54 factor interaction" evidence="2">
    <location>
        <begin position="337"/>
        <end position="432"/>
    </location>
</feature>
<dbReference type="RefSeq" id="WP_366192658.1">
    <property type="nucleotide sequence ID" value="NZ_JBFBVU010000008.1"/>
</dbReference>
<evidence type="ECO:0000313" key="5">
    <source>
        <dbReference type="EMBL" id="MEV8466872.1"/>
    </source>
</evidence>
<evidence type="ECO:0000259" key="2">
    <source>
        <dbReference type="Pfam" id="PF00158"/>
    </source>
</evidence>
<dbReference type="SUPFAM" id="SSF52540">
    <property type="entry name" value="P-loop containing nucleoside triphosphate hydrolases"/>
    <property type="match status" value="1"/>
</dbReference>
<dbReference type="Proteomes" id="UP001553161">
    <property type="component" value="Unassembled WGS sequence"/>
</dbReference>
<keyword evidence="6" id="KW-1185">Reference proteome</keyword>
<gene>
    <name evidence="5" type="ORF">AB0T83_08790</name>
</gene>
<feature type="domain" description="GAF" evidence="3">
    <location>
        <begin position="72"/>
        <end position="186"/>
    </location>
</feature>
<reference evidence="5 6" key="1">
    <citation type="submission" date="2024-07" db="EMBL/GenBank/DDBJ databases">
        <authorList>
            <person name="Kang M."/>
        </authorList>
    </citation>
    <scope>NUCLEOTIDE SEQUENCE [LARGE SCALE GENOMIC DNA]</scope>
    <source>
        <strain evidence="5 6">DFM31</strain>
    </source>
</reference>
<dbReference type="InterPro" id="IPR003018">
    <property type="entry name" value="GAF"/>
</dbReference>
<dbReference type="InterPro" id="IPR029016">
    <property type="entry name" value="GAF-like_dom_sf"/>
</dbReference>
<evidence type="ECO:0000259" key="4">
    <source>
        <dbReference type="Pfam" id="PF02954"/>
    </source>
</evidence>
<comment type="caution">
    <text evidence="5">The sequence shown here is derived from an EMBL/GenBank/DDBJ whole genome shotgun (WGS) entry which is preliminary data.</text>
</comment>
<dbReference type="Gene3D" id="1.10.10.60">
    <property type="entry name" value="Homeodomain-like"/>
    <property type="match status" value="1"/>
</dbReference>
<feature type="domain" description="DNA binding HTH" evidence="4">
    <location>
        <begin position="584"/>
        <end position="617"/>
    </location>
</feature>
<dbReference type="EMBL" id="JBFBVU010000008">
    <property type="protein sequence ID" value="MEV8466872.1"/>
    <property type="molecule type" value="Genomic_DNA"/>
</dbReference>
<proteinExistence type="predicted"/>
<dbReference type="SUPFAM" id="SSF46689">
    <property type="entry name" value="Homeodomain-like"/>
    <property type="match status" value="1"/>
</dbReference>
<organism evidence="5 6">
    <name type="scientific">Meridianimarinicoccus marinus</name>
    <dbReference type="NCBI Taxonomy" id="3231483"/>
    <lineage>
        <taxon>Bacteria</taxon>
        <taxon>Pseudomonadati</taxon>
        <taxon>Pseudomonadota</taxon>
        <taxon>Alphaproteobacteria</taxon>
        <taxon>Rhodobacterales</taxon>
        <taxon>Paracoccaceae</taxon>
        <taxon>Meridianimarinicoccus</taxon>
    </lineage>
</organism>
<dbReference type="Pfam" id="PF02954">
    <property type="entry name" value="HTH_8"/>
    <property type="match status" value="1"/>
</dbReference>
<dbReference type="InterPro" id="IPR002197">
    <property type="entry name" value="HTH_Fis"/>
</dbReference>
<sequence length="623" mass="67904">MTQGLHRARPLLDEQGVVLDSVLQPEISSSWRRCLEQGLDPCADSTDCVLTFENFLLHKQRSERPLMLARPEMELLASQIAGHDYLIAFGDTDGVVLDVLTDTQAEGTPMARSIIPGSVWNEDLRGTNALGLVAKHARRLSVLGPEHFFAANAAISCIAAPVFRSDGSLAGVLDVTSPIGDRERHTATLVGLAALNITNRLFVEDHRNELILYCHPREEYLTTQSAGLLAFDRDGRMTGATAVARDLLPDIAGLRSPHFSDVFQDGYARTLDSIQSGDNAQLRDRRGSSVFVRIRLTRGPVMGLRAPGPQLTLGLPALQIDRSDAPGPAAKRGTGDDYMKKQIELCAEAAEAGLPVRICGRSGNGLSETARTVHAHLRGKDRCIEIDCAIAKESHLDFSLRGQVVGGDGPAFGPLLETRGNVTLILDGIEALGDRALPVTKRLLCQLDQVSRDKQAPGSWTLLVIERCSGTDACQHDRSAVAFDDFWGHSFCVPPLSERMDLGAVSQTILSEFAPDARLADDALPVVRQLGDHLTFYSLRRLLFQLSRRKSNGLIGADRVRELLPWLAGQDPVCEACQGHSTREANCRRIRKTMRECDGNVSLAARRLGVSRNTVYKHAGTAK</sequence>
<name>A0ABV3L5L6_9RHOB</name>
<dbReference type="SUPFAM" id="SSF55781">
    <property type="entry name" value="GAF domain-like"/>
    <property type="match status" value="1"/>
</dbReference>
<dbReference type="Pfam" id="PF01590">
    <property type="entry name" value="GAF"/>
    <property type="match status" value="1"/>
</dbReference>